<keyword evidence="2" id="KW-1185">Reference proteome</keyword>
<gene>
    <name evidence="1" type="ORF">CITCOLO1_LOCUS13141</name>
</gene>
<dbReference type="EMBL" id="OZ021738">
    <property type="protein sequence ID" value="CAK9321077.1"/>
    <property type="molecule type" value="Genomic_DNA"/>
</dbReference>
<reference evidence="1 2" key="1">
    <citation type="submission" date="2024-03" db="EMBL/GenBank/DDBJ databases">
        <authorList>
            <person name="Gkanogiannis A."/>
            <person name="Becerra Lopez-Lavalle L."/>
        </authorList>
    </citation>
    <scope>NUCLEOTIDE SEQUENCE [LARGE SCALE GENOMIC DNA]</scope>
</reference>
<proteinExistence type="predicted"/>
<name>A0ABP0YKN3_9ROSI</name>
<dbReference type="Proteomes" id="UP001642487">
    <property type="component" value="Chromosome 4"/>
</dbReference>
<evidence type="ECO:0000313" key="2">
    <source>
        <dbReference type="Proteomes" id="UP001642487"/>
    </source>
</evidence>
<evidence type="ECO:0000313" key="1">
    <source>
        <dbReference type="EMBL" id="CAK9321077.1"/>
    </source>
</evidence>
<protein>
    <submittedName>
        <fullName evidence="1">Uncharacterized protein</fullName>
    </submittedName>
</protein>
<sequence>MVLKSASPIQFSGGPFAPDSRRAALSRLLHDDDVKAELVFKSRTDCLIEFLRCLLHTFASVSFDLKSTRHKLGTVSWVFTARTPFPCYRRSSSS</sequence>
<organism evidence="1 2">
    <name type="scientific">Citrullus colocynthis</name>
    <name type="common">colocynth</name>
    <dbReference type="NCBI Taxonomy" id="252529"/>
    <lineage>
        <taxon>Eukaryota</taxon>
        <taxon>Viridiplantae</taxon>
        <taxon>Streptophyta</taxon>
        <taxon>Embryophyta</taxon>
        <taxon>Tracheophyta</taxon>
        <taxon>Spermatophyta</taxon>
        <taxon>Magnoliopsida</taxon>
        <taxon>eudicotyledons</taxon>
        <taxon>Gunneridae</taxon>
        <taxon>Pentapetalae</taxon>
        <taxon>rosids</taxon>
        <taxon>fabids</taxon>
        <taxon>Cucurbitales</taxon>
        <taxon>Cucurbitaceae</taxon>
        <taxon>Benincaseae</taxon>
        <taxon>Citrullus</taxon>
    </lineage>
</organism>
<accession>A0ABP0YKN3</accession>